<evidence type="ECO:0000313" key="4">
    <source>
        <dbReference type="Proteomes" id="UP001497525"/>
    </source>
</evidence>
<feature type="compositionally biased region" description="Pro residues" evidence="1">
    <location>
        <begin position="150"/>
        <end position="164"/>
    </location>
</feature>
<dbReference type="PANTHER" id="PTHR46270">
    <property type="entry name" value="ARMADILLO-TYPE FOLD-RELATED"/>
    <property type="match status" value="1"/>
</dbReference>
<dbReference type="SUPFAM" id="SSF52200">
    <property type="entry name" value="Toll/Interleukin receptor TIR domain"/>
    <property type="match status" value="1"/>
</dbReference>
<dbReference type="Proteomes" id="UP001497525">
    <property type="component" value="Unassembled WGS sequence"/>
</dbReference>
<evidence type="ECO:0000259" key="2">
    <source>
        <dbReference type="Pfam" id="PF13676"/>
    </source>
</evidence>
<reference evidence="3" key="1">
    <citation type="submission" date="2024-06" db="EMBL/GenBank/DDBJ databases">
        <authorList>
            <person name="Liu X."/>
            <person name="Lenzi L."/>
            <person name="Haldenby T S."/>
            <person name="Uol C."/>
        </authorList>
    </citation>
    <scope>NUCLEOTIDE SEQUENCE</scope>
</reference>
<dbReference type="PANTHER" id="PTHR46270:SF2">
    <property type="entry name" value="TIR DOMAIN-CONTAINING PROTEIN"/>
    <property type="match status" value="1"/>
</dbReference>
<feature type="region of interest" description="Disordered" evidence="1">
    <location>
        <begin position="138"/>
        <end position="180"/>
    </location>
</feature>
<sequence length="193" mass="21861">MEKTREEHVMISYQHKDKVIAAEIANRLKSAGIKVWIDSDNMSSEIDIVDAMARAIEGAFAVCVLYSQAYKDSENTKREAKYAYQMKKPILFLRAQLNYKPDGWLGFMIGTQLYIDFSGKYPFEQKFEELLQSLKNLQSSKNKSPEPAVVTPPPQPAPPPPQPAPRSRSPSPDYRGPVGQVKRFVGHIRSGRF</sequence>
<dbReference type="AlphaFoldDB" id="A0AAV2TL48"/>
<dbReference type="EMBL" id="CAXLJL010000378">
    <property type="protein sequence ID" value="CAL5137103.1"/>
    <property type="molecule type" value="Genomic_DNA"/>
</dbReference>
<comment type="caution">
    <text evidence="3">The sequence shown here is derived from an EMBL/GenBank/DDBJ whole genome shotgun (WGS) entry which is preliminary data.</text>
</comment>
<name>A0AAV2TL48_CALDB</name>
<accession>A0AAV2TL48</accession>
<dbReference type="InterPro" id="IPR000157">
    <property type="entry name" value="TIR_dom"/>
</dbReference>
<dbReference type="InterPro" id="IPR035897">
    <property type="entry name" value="Toll_tir_struct_dom_sf"/>
</dbReference>
<dbReference type="GO" id="GO:0007165">
    <property type="term" value="P:signal transduction"/>
    <property type="evidence" value="ECO:0007669"/>
    <property type="project" value="InterPro"/>
</dbReference>
<evidence type="ECO:0000313" key="3">
    <source>
        <dbReference type="EMBL" id="CAL5137103.1"/>
    </source>
</evidence>
<gene>
    <name evidence="3" type="ORF">CDAUBV1_LOCUS11373</name>
</gene>
<feature type="domain" description="TIR" evidence="2">
    <location>
        <begin position="9"/>
        <end position="131"/>
    </location>
</feature>
<organism evidence="3 4">
    <name type="scientific">Calicophoron daubneyi</name>
    <name type="common">Rumen fluke</name>
    <name type="synonym">Paramphistomum daubneyi</name>
    <dbReference type="NCBI Taxonomy" id="300641"/>
    <lineage>
        <taxon>Eukaryota</taxon>
        <taxon>Metazoa</taxon>
        <taxon>Spiralia</taxon>
        <taxon>Lophotrochozoa</taxon>
        <taxon>Platyhelminthes</taxon>
        <taxon>Trematoda</taxon>
        <taxon>Digenea</taxon>
        <taxon>Plagiorchiida</taxon>
        <taxon>Pronocephalata</taxon>
        <taxon>Paramphistomoidea</taxon>
        <taxon>Paramphistomidae</taxon>
        <taxon>Calicophoron</taxon>
    </lineage>
</organism>
<evidence type="ECO:0000256" key="1">
    <source>
        <dbReference type="SAM" id="MobiDB-lite"/>
    </source>
</evidence>
<proteinExistence type="predicted"/>
<dbReference type="Pfam" id="PF13676">
    <property type="entry name" value="TIR_2"/>
    <property type="match status" value="1"/>
</dbReference>
<dbReference type="Gene3D" id="3.40.50.10140">
    <property type="entry name" value="Toll/interleukin-1 receptor homology (TIR) domain"/>
    <property type="match status" value="1"/>
</dbReference>
<protein>
    <recommendedName>
        <fullName evidence="2">TIR domain-containing protein</fullName>
    </recommendedName>
</protein>